<gene>
    <name evidence="1" type="ORF">PLEPLA_LOCUS12295</name>
</gene>
<name>A0A9N7U419_PLEPL</name>
<comment type="caution">
    <text evidence="1">The sequence shown here is derived from an EMBL/GenBank/DDBJ whole genome shotgun (WGS) entry which is preliminary data.</text>
</comment>
<sequence>MEAVSAASEGTWWQQASWHADRVLTQPLGPRGSALHLSPLADRRIYVYKLNRTEQTQYLQHGNVPAANGRRGEAATFECSCRLHDLTEEIRERRCPDVETECARCLCLKPRQALIRRWAQSL</sequence>
<protein>
    <submittedName>
        <fullName evidence="1">Uncharacterized protein</fullName>
    </submittedName>
</protein>
<keyword evidence="2" id="KW-1185">Reference proteome</keyword>
<proteinExistence type="predicted"/>
<organism evidence="1 2">
    <name type="scientific">Pleuronectes platessa</name>
    <name type="common">European plaice</name>
    <dbReference type="NCBI Taxonomy" id="8262"/>
    <lineage>
        <taxon>Eukaryota</taxon>
        <taxon>Metazoa</taxon>
        <taxon>Chordata</taxon>
        <taxon>Craniata</taxon>
        <taxon>Vertebrata</taxon>
        <taxon>Euteleostomi</taxon>
        <taxon>Actinopterygii</taxon>
        <taxon>Neopterygii</taxon>
        <taxon>Teleostei</taxon>
        <taxon>Neoteleostei</taxon>
        <taxon>Acanthomorphata</taxon>
        <taxon>Carangaria</taxon>
        <taxon>Pleuronectiformes</taxon>
        <taxon>Pleuronectoidei</taxon>
        <taxon>Pleuronectidae</taxon>
        <taxon>Pleuronectes</taxon>
    </lineage>
</organism>
<evidence type="ECO:0000313" key="1">
    <source>
        <dbReference type="EMBL" id="CAB1424370.1"/>
    </source>
</evidence>
<reference evidence="1" key="1">
    <citation type="submission" date="2020-03" db="EMBL/GenBank/DDBJ databases">
        <authorList>
            <person name="Weist P."/>
        </authorList>
    </citation>
    <scope>NUCLEOTIDE SEQUENCE</scope>
</reference>
<dbReference type="Proteomes" id="UP001153269">
    <property type="component" value="Unassembled WGS sequence"/>
</dbReference>
<dbReference type="EMBL" id="CADEAL010000726">
    <property type="protein sequence ID" value="CAB1424370.1"/>
    <property type="molecule type" value="Genomic_DNA"/>
</dbReference>
<dbReference type="AlphaFoldDB" id="A0A9N7U419"/>
<evidence type="ECO:0000313" key="2">
    <source>
        <dbReference type="Proteomes" id="UP001153269"/>
    </source>
</evidence>
<accession>A0A9N7U419</accession>